<evidence type="ECO:0000313" key="6">
    <source>
        <dbReference type="EMBL" id="KKN11952.1"/>
    </source>
</evidence>
<name>A0A0F9NIV7_9ZZZZ</name>
<dbReference type="GO" id="GO:0005524">
    <property type="term" value="F:ATP binding"/>
    <property type="evidence" value="ECO:0007669"/>
    <property type="project" value="UniProtKB-KW"/>
</dbReference>
<dbReference type="Pfam" id="PF00005">
    <property type="entry name" value="ABC_tran"/>
    <property type="match status" value="2"/>
</dbReference>
<dbReference type="InterPro" id="IPR003593">
    <property type="entry name" value="AAA+_ATPase"/>
</dbReference>
<accession>A0A0F9NIV7</accession>
<keyword evidence="3" id="KW-0547">Nucleotide-binding</keyword>
<evidence type="ECO:0000256" key="1">
    <source>
        <dbReference type="ARBA" id="ARBA00005417"/>
    </source>
</evidence>
<dbReference type="Pfam" id="PF08352">
    <property type="entry name" value="oligo_HPY"/>
    <property type="match status" value="1"/>
</dbReference>
<evidence type="ECO:0000259" key="5">
    <source>
        <dbReference type="PROSITE" id="PS50893"/>
    </source>
</evidence>
<evidence type="ECO:0000256" key="2">
    <source>
        <dbReference type="ARBA" id="ARBA00022448"/>
    </source>
</evidence>
<feature type="domain" description="ABC transporter" evidence="5">
    <location>
        <begin position="27"/>
        <end position="337"/>
    </location>
</feature>
<gene>
    <name evidence="6" type="ORF">LCGC14_1021320</name>
</gene>
<dbReference type="GO" id="GO:0015833">
    <property type="term" value="P:peptide transport"/>
    <property type="evidence" value="ECO:0007669"/>
    <property type="project" value="InterPro"/>
</dbReference>
<dbReference type="PROSITE" id="PS00211">
    <property type="entry name" value="ABC_TRANSPORTER_1"/>
    <property type="match status" value="1"/>
</dbReference>
<proteinExistence type="inferred from homology"/>
<dbReference type="GO" id="GO:0055085">
    <property type="term" value="P:transmembrane transport"/>
    <property type="evidence" value="ECO:0007669"/>
    <property type="project" value="UniProtKB-ARBA"/>
</dbReference>
<dbReference type="InterPro" id="IPR017871">
    <property type="entry name" value="ABC_transporter-like_CS"/>
</dbReference>
<sequence length="419" mass="48220">MTTLNSKTEEIKLEKTKNIKRKREPVIIVKNLKTYFPIFGGLFKRKIGEVKAVDGVTFNLYKNETLGLVGESGCGKTTIGNTILNLVSNTEGEIFYGERRIDLKRVQKGLERFLHKFKTLVLYLIPKIYQINARKIEKAISHCPPFFQRKFKQLKNSFRQLQKNFLIDKFLRKKIQMVFQDPDASLNPRWKIVNIIGEPLKLLQKMTKRRHIRKRVLQLLQTVSMKMEHLDRYPHEFSGGQKQRIVIARALACNPEVIVLDEPTSALDVSVQAQILNLLKELQEEFDLSYLFITHDLSVVQHIADRIAVMYLGKFVETGTVDEVFFNPTHPYTRALLSARPTFDPGSKSNRIILEGDVPSPINPPEGCPFHPRCQEKGDHIGCGVENPRKIHLGGDHYMVCLPFKKESKSYEGMEFISD</sequence>
<dbReference type="InterPro" id="IPR003439">
    <property type="entry name" value="ABC_transporter-like_ATP-bd"/>
</dbReference>
<dbReference type="EMBL" id="LAZR01004083">
    <property type="protein sequence ID" value="KKN11952.1"/>
    <property type="molecule type" value="Genomic_DNA"/>
</dbReference>
<dbReference type="PROSITE" id="PS50893">
    <property type="entry name" value="ABC_TRANSPORTER_2"/>
    <property type="match status" value="1"/>
</dbReference>
<dbReference type="InterPro" id="IPR013563">
    <property type="entry name" value="Oligopep_ABC_C"/>
</dbReference>
<comment type="similarity">
    <text evidence="1">Belongs to the ABC transporter superfamily.</text>
</comment>
<dbReference type="CDD" id="cd03257">
    <property type="entry name" value="ABC_NikE_OppD_transporters"/>
    <property type="match status" value="1"/>
</dbReference>
<protein>
    <recommendedName>
        <fullName evidence="5">ABC transporter domain-containing protein</fullName>
    </recommendedName>
</protein>
<keyword evidence="2" id="KW-0813">Transport</keyword>
<dbReference type="PANTHER" id="PTHR43776">
    <property type="entry name" value="TRANSPORT ATP-BINDING PROTEIN"/>
    <property type="match status" value="1"/>
</dbReference>
<comment type="caution">
    <text evidence="6">The sequence shown here is derived from an EMBL/GenBank/DDBJ whole genome shotgun (WGS) entry which is preliminary data.</text>
</comment>
<keyword evidence="4" id="KW-0067">ATP-binding</keyword>
<evidence type="ECO:0000256" key="4">
    <source>
        <dbReference type="ARBA" id="ARBA00022840"/>
    </source>
</evidence>
<dbReference type="PANTHER" id="PTHR43776:SF7">
    <property type="entry name" value="D,D-DIPEPTIDE TRANSPORT ATP-BINDING PROTEIN DDPF-RELATED"/>
    <property type="match status" value="1"/>
</dbReference>
<reference evidence="6" key="1">
    <citation type="journal article" date="2015" name="Nature">
        <title>Complex archaea that bridge the gap between prokaryotes and eukaryotes.</title>
        <authorList>
            <person name="Spang A."/>
            <person name="Saw J.H."/>
            <person name="Jorgensen S.L."/>
            <person name="Zaremba-Niedzwiedzka K."/>
            <person name="Martijn J."/>
            <person name="Lind A.E."/>
            <person name="van Eijk R."/>
            <person name="Schleper C."/>
            <person name="Guy L."/>
            <person name="Ettema T.J."/>
        </authorList>
    </citation>
    <scope>NUCLEOTIDE SEQUENCE</scope>
</reference>
<dbReference type="SMART" id="SM00382">
    <property type="entry name" value="AAA"/>
    <property type="match status" value="1"/>
</dbReference>
<dbReference type="AlphaFoldDB" id="A0A0F9NIV7"/>
<organism evidence="6">
    <name type="scientific">marine sediment metagenome</name>
    <dbReference type="NCBI Taxonomy" id="412755"/>
    <lineage>
        <taxon>unclassified sequences</taxon>
        <taxon>metagenomes</taxon>
        <taxon>ecological metagenomes</taxon>
    </lineage>
</organism>
<dbReference type="Gene3D" id="3.40.50.300">
    <property type="entry name" value="P-loop containing nucleotide triphosphate hydrolases"/>
    <property type="match status" value="1"/>
</dbReference>
<dbReference type="InterPro" id="IPR027417">
    <property type="entry name" value="P-loop_NTPase"/>
</dbReference>
<dbReference type="InterPro" id="IPR050319">
    <property type="entry name" value="ABC_transp_ATP-bind"/>
</dbReference>
<dbReference type="NCBIfam" id="TIGR01727">
    <property type="entry name" value="oligo_HPY"/>
    <property type="match status" value="1"/>
</dbReference>
<dbReference type="GO" id="GO:0016887">
    <property type="term" value="F:ATP hydrolysis activity"/>
    <property type="evidence" value="ECO:0007669"/>
    <property type="project" value="InterPro"/>
</dbReference>
<dbReference type="SUPFAM" id="SSF52540">
    <property type="entry name" value="P-loop containing nucleoside triphosphate hydrolases"/>
    <property type="match status" value="1"/>
</dbReference>
<evidence type="ECO:0000256" key="3">
    <source>
        <dbReference type="ARBA" id="ARBA00022741"/>
    </source>
</evidence>